<keyword evidence="5" id="KW-0862">Zinc</keyword>
<feature type="region of interest" description="Disordered" evidence="13">
    <location>
        <begin position="119"/>
        <end position="150"/>
    </location>
</feature>
<evidence type="ECO:0000256" key="8">
    <source>
        <dbReference type="ARBA" id="ARBA00023125"/>
    </source>
</evidence>
<dbReference type="PANTHER" id="PTHR46600:SF1">
    <property type="entry name" value="THAP DOMAIN-CONTAINING PROTEIN 1"/>
    <property type="match status" value="1"/>
</dbReference>
<evidence type="ECO:0000256" key="9">
    <source>
        <dbReference type="ARBA" id="ARBA00023163"/>
    </source>
</evidence>
<evidence type="ECO:0000256" key="5">
    <source>
        <dbReference type="ARBA" id="ARBA00022833"/>
    </source>
</evidence>
<dbReference type="OrthoDB" id="7312725at2759"/>
<evidence type="ECO:0000313" key="15">
    <source>
        <dbReference type="EMBL" id="CAH1185924.1"/>
    </source>
</evidence>
<feature type="domain" description="THAP-type" evidence="14">
    <location>
        <begin position="1"/>
        <end position="81"/>
    </location>
</feature>
<dbReference type="AlphaFoldDB" id="A0A9P0DZI9"/>
<keyword evidence="8 12" id="KW-0238">DNA-binding</keyword>
<keyword evidence="16" id="KW-1185">Reference proteome</keyword>
<dbReference type="InterPro" id="IPR026516">
    <property type="entry name" value="THAP1/10"/>
</dbReference>
<protein>
    <recommendedName>
        <fullName evidence="14">THAP-type domain-containing protein</fullName>
    </recommendedName>
</protein>
<evidence type="ECO:0000256" key="13">
    <source>
        <dbReference type="SAM" id="MobiDB-lite"/>
    </source>
</evidence>
<gene>
    <name evidence="15" type="ORF">PHYEVI_LOCUS9079</name>
</gene>
<evidence type="ECO:0000256" key="6">
    <source>
        <dbReference type="ARBA" id="ARBA00023015"/>
    </source>
</evidence>
<keyword evidence="10" id="KW-0539">Nucleus</keyword>
<evidence type="ECO:0000259" key="14">
    <source>
        <dbReference type="PROSITE" id="PS50950"/>
    </source>
</evidence>
<keyword evidence="11" id="KW-0131">Cell cycle</keyword>
<evidence type="ECO:0000256" key="7">
    <source>
        <dbReference type="ARBA" id="ARBA00023054"/>
    </source>
</evidence>
<accession>A0A9P0DZI9</accession>
<dbReference type="SUPFAM" id="SSF57716">
    <property type="entry name" value="Glucocorticoid receptor-like (DNA-binding domain)"/>
    <property type="match status" value="1"/>
</dbReference>
<evidence type="ECO:0000256" key="4">
    <source>
        <dbReference type="ARBA" id="ARBA00022771"/>
    </source>
</evidence>
<dbReference type="GO" id="GO:0008270">
    <property type="term" value="F:zinc ion binding"/>
    <property type="evidence" value="ECO:0007669"/>
    <property type="project" value="UniProtKB-KW"/>
</dbReference>
<dbReference type="GO" id="GO:0005654">
    <property type="term" value="C:nucleoplasm"/>
    <property type="evidence" value="ECO:0007669"/>
    <property type="project" value="UniProtKB-SubCell"/>
</dbReference>
<evidence type="ECO:0000256" key="2">
    <source>
        <dbReference type="ARBA" id="ARBA00006177"/>
    </source>
</evidence>
<dbReference type="InterPro" id="IPR038441">
    <property type="entry name" value="THAP_Znf_sf"/>
</dbReference>
<organism evidence="15 16">
    <name type="scientific">Phyllotreta striolata</name>
    <name type="common">Striped flea beetle</name>
    <name type="synonym">Crioceris striolata</name>
    <dbReference type="NCBI Taxonomy" id="444603"/>
    <lineage>
        <taxon>Eukaryota</taxon>
        <taxon>Metazoa</taxon>
        <taxon>Ecdysozoa</taxon>
        <taxon>Arthropoda</taxon>
        <taxon>Hexapoda</taxon>
        <taxon>Insecta</taxon>
        <taxon>Pterygota</taxon>
        <taxon>Neoptera</taxon>
        <taxon>Endopterygota</taxon>
        <taxon>Coleoptera</taxon>
        <taxon>Polyphaga</taxon>
        <taxon>Cucujiformia</taxon>
        <taxon>Chrysomeloidea</taxon>
        <taxon>Chrysomelidae</taxon>
        <taxon>Galerucinae</taxon>
        <taxon>Alticini</taxon>
        <taxon>Phyllotreta</taxon>
    </lineage>
</organism>
<dbReference type="InterPro" id="IPR006612">
    <property type="entry name" value="THAP_Znf"/>
</dbReference>
<comment type="subcellular location">
    <subcellularLocation>
        <location evidence="1">Nucleus</location>
        <location evidence="1">Nucleoplasm</location>
    </subcellularLocation>
</comment>
<keyword evidence="4 12" id="KW-0863">Zinc-finger</keyword>
<proteinExistence type="inferred from homology"/>
<keyword evidence="9" id="KW-0804">Transcription</keyword>
<dbReference type="PANTHER" id="PTHR46600">
    <property type="entry name" value="THAP DOMAIN-CONTAINING"/>
    <property type="match status" value="1"/>
</dbReference>
<sequence length="231" mass="26955">MSPRRCYICNQKAPNITLHKFPKDAKMCGLWKDICNLEDYDTVTSLYICSEHFTKDDYREPNAKKIGGALQIKPGCYPSVNVPKQIINEEEEPIEEPMTQEEDLIEEPTTLEEDLIEEPTTLEDDPIEERMTPEENSIEEPTTPGEDPRIETMIPKRNKRKFIEPRFLGDVTSSDLANPRKAQRIVFTANRKLAEQRKKYLCLKQKTYRMEKKITSLQSLVKHLKRKKRAL</sequence>
<reference evidence="15" key="1">
    <citation type="submission" date="2022-01" db="EMBL/GenBank/DDBJ databases">
        <authorList>
            <person name="King R."/>
        </authorList>
    </citation>
    <scope>NUCLEOTIDE SEQUENCE</scope>
</reference>
<name>A0A9P0DZI9_PHYSR</name>
<dbReference type="Gene3D" id="6.20.210.20">
    <property type="entry name" value="THAP domain"/>
    <property type="match status" value="1"/>
</dbReference>
<dbReference type="GO" id="GO:0043565">
    <property type="term" value="F:sequence-specific DNA binding"/>
    <property type="evidence" value="ECO:0007669"/>
    <property type="project" value="InterPro"/>
</dbReference>
<dbReference type="Pfam" id="PF05485">
    <property type="entry name" value="THAP"/>
    <property type="match status" value="1"/>
</dbReference>
<evidence type="ECO:0000256" key="1">
    <source>
        <dbReference type="ARBA" id="ARBA00004642"/>
    </source>
</evidence>
<comment type="similarity">
    <text evidence="2">Belongs to the THAP1 family.</text>
</comment>
<evidence type="ECO:0000256" key="12">
    <source>
        <dbReference type="PROSITE-ProRule" id="PRU00309"/>
    </source>
</evidence>
<evidence type="ECO:0000256" key="11">
    <source>
        <dbReference type="ARBA" id="ARBA00023306"/>
    </source>
</evidence>
<keyword evidence="6" id="KW-0805">Transcription regulation</keyword>
<keyword evidence="3" id="KW-0479">Metal-binding</keyword>
<keyword evidence="7" id="KW-0175">Coiled coil</keyword>
<dbReference type="SMART" id="SM00692">
    <property type="entry name" value="DM3"/>
    <property type="match status" value="1"/>
</dbReference>
<dbReference type="Proteomes" id="UP001153712">
    <property type="component" value="Chromosome 6"/>
</dbReference>
<evidence type="ECO:0000313" key="16">
    <source>
        <dbReference type="Proteomes" id="UP001153712"/>
    </source>
</evidence>
<evidence type="ECO:0000256" key="3">
    <source>
        <dbReference type="ARBA" id="ARBA00022723"/>
    </source>
</evidence>
<dbReference type="SMART" id="SM00980">
    <property type="entry name" value="THAP"/>
    <property type="match status" value="1"/>
</dbReference>
<dbReference type="EMBL" id="OU900099">
    <property type="protein sequence ID" value="CAH1185924.1"/>
    <property type="molecule type" value="Genomic_DNA"/>
</dbReference>
<evidence type="ECO:0000256" key="10">
    <source>
        <dbReference type="ARBA" id="ARBA00023242"/>
    </source>
</evidence>
<dbReference type="PROSITE" id="PS50950">
    <property type="entry name" value="ZF_THAP"/>
    <property type="match status" value="1"/>
</dbReference>